<feature type="chain" id="PRO_5021017136" evidence="3">
    <location>
        <begin position="21"/>
        <end position="425"/>
    </location>
</feature>
<dbReference type="Pfam" id="PF02113">
    <property type="entry name" value="Peptidase_S13"/>
    <property type="match status" value="2"/>
</dbReference>
<keyword evidence="5" id="KW-1185">Reference proteome</keyword>
<evidence type="ECO:0000256" key="1">
    <source>
        <dbReference type="ARBA" id="ARBA00006096"/>
    </source>
</evidence>
<dbReference type="Proteomes" id="UP000305939">
    <property type="component" value="Unassembled WGS sequence"/>
</dbReference>
<name>A0A4S3M1G5_9FLAO</name>
<keyword evidence="3" id="KW-0732">Signal</keyword>
<proteinExistence type="inferred from homology"/>
<dbReference type="PROSITE" id="PS51257">
    <property type="entry name" value="PROKAR_LIPOPROTEIN"/>
    <property type="match status" value="1"/>
</dbReference>
<dbReference type="GO" id="GO:0004185">
    <property type="term" value="F:serine-type carboxypeptidase activity"/>
    <property type="evidence" value="ECO:0007669"/>
    <property type="project" value="InterPro"/>
</dbReference>
<dbReference type="PANTHER" id="PTHR30023">
    <property type="entry name" value="D-ALANYL-D-ALANINE CARBOXYPEPTIDASE"/>
    <property type="match status" value="1"/>
</dbReference>
<sequence>MKYLIACCSLLFLLSCGSNPQKQFSKHLPVQLENDFFDNQFTGVFIFDPETGDTLFRHNADKYFTPASNTKIFTLYTAMELLPELLPQLQFQNTGDTLYIRGTGDPTLLHPVFKEQKSLDLIKGFDTIYWVANRMDDTPLGPGWSWADYDAYYSAERSELPLYGNVALAGRVTKDSAWITPSVFSTEITEEGPDYYRDQNANHFYIHTRKMEDTLEIPFHTDTTTVKALLEQALNKSISIKDTLLPGKWQTIYGAPADSVYKRMMKRSDNFIAEQLLIQASGMLGDTLDPSKAINYILKGPLKELKTMPRWVDGSGLSRYNLFTPTAMVHVLHELYKCYGTERLFTFFPEGGVSGTLKNYFPGEGGPYVHAKTGTLANNYCLSGYLVTNSGKTLIFSFMNNHYMGSSIPVKQQMTPILEWVRDHY</sequence>
<dbReference type="InterPro" id="IPR000667">
    <property type="entry name" value="Peptidase_S13"/>
</dbReference>
<dbReference type="GO" id="GO:0006508">
    <property type="term" value="P:proteolysis"/>
    <property type="evidence" value="ECO:0007669"/>
    <property type="project" value="InterPro"/>
</dbReference>
<dbReference type="PRINTS" id="PR00922">
    <property type="entry name" value="DADACBPTASE3"/>
</dbReference>
<dbReference type="InterPro" id="IPR012338">
    <property type="entry name" value="Beta-lactam/transpept-like"/>
</dbReference>
<comment type="similarity">
    <text evidence="1">Belongs to the peptidase S13 family.</text>
</comment>
<dbReference type="GO" id="GO:0000270">
    <property type="term" value="P:peptidoglycan metabolic process"/>
    <property type="evidence" value="ECO:0007669"/>
    <property type="project" value="TreeGrafter"/>
</dbReference>
<comment type="caution">
    <text evidence="4">The sequence shown here is derived from an EMBL/GenBank/DDBJ whole genome shotgun (WGS) entry which is preliminary data.</text>
</comment>
<keyword evidence="4" id="KW-0645">Protease</keyword>
<evidence type="ECO:0000256" key="2">
    <source>
        <dbReference type="ARBA" id="ARBA00022801"/>
    </source>
</evidence>
<organism evidence="4 5">
    <name type="scientific">Robertkochia marina</name>
    <dbReference type="NCBI Taxonomy" id="1227945"/>
    <lineage>
        <taxon>Bacteria</taxon>
        <taxon>Pseudomonadati</taxon>
        <taxon>Bacteroidota</taxon>
        <taxon>Flavobacteriia</taxon>
        <taxon>Flavobacteriales</taxon>
        <taxon>Flavobacteriaceae</taxon>
        <taxon>Robertkochia</taxon>
    </lineage>
</organism>
<dbReference type="Gene3D" id="3.40.710.10">
    <property type="entry name" value="DD-peptidase/beta-lactamase superfamily"/>
    <property type="match status" value="2"/>
</dbReference>
<feature type="signal peptide" evidence="3">
    <location>
        <begin position="1"/>
        <end position="20"/>
    </location>
</feature>
<dbReference type="PANTHER" id="PTHR30023:SF0">
    <property type="entry name" value="PENICILLIN-SENSITIVE CARBOXYPEPTIDASE A"/>
    <property type="match status" value="1"/>
</dbReference>
<evidence type="ECO:0000313" key="5">
    <source>
        <dbReference type="Proteomes" id="UP000305939"/>
    </source>
</evidence>
<gene>
    <name evidence="4" type="ORF">E7Z59_10300</name>
</gene>
<evidence type="ECO:0000313" key="4">
    <source>
        <dbReference type="EMBL" id="THD68028.1"/>
    </source>
</evidence>
<protein>
    <submittedName>
        <fullName evidence="4">D-alanyl-D-alanine carboxypeptidase</fullName>
    </submittedName>
</protein>
<accession>A0A4S3M1G5</accession>
<dbReference type="OrthoDB" id="9802627at2"/>
<dbReference type="EMBL" id="SSMC01000002">
    <property type="protein sequence ID" value="THD68028.1"/>
    <property type="molecule type" value="Genomic_DNA"/>
</dbReference>
<keyword evidence="4" id="KW-0121">Carboxypeptidase</keyword>
<dbReference type="AlphaFoldDB" id="A0A4S3M1G5"/>
<dbReference type="RefSeq" id="WP_136336233.1">
    <property type="nucleotide sequence ID" value="NZ_QXMP01000010.1"/>
</dbReference>
<evidence type="ECO:0000256" key="3">
    <source>
        <dbReference type="SAM" id="SignalP"/>
    </source>
</evidence>
<dbReference type="SUPFAM" id="SSF56601">
    <property type="entry name" value="beta-lactamase/transpeptidase-like"/>
    <property type="match status" value="1"/>
</dbReference>
<keyword evidence="2" id="KW-0378">Hydrolase</keyword>
<reference evidence="4 5" key="1">
    <citation type="submission" date="2019-04" db="EMBL/GenBank/DDBJ databases">
        <title>Draft genome sequence of Robertkochia marina CC-AMO-30D.</title>
        <authorList>
            <person name="Hameed A."/>
            <person name="Lin S.-Y."/>
            <person name="Shahina M."/>
            <person name="Lai W.-A."/>
            <person name="Young C.-C."/>
        </authorList>
    </citation>
    <scope>NUCLEOTIDE SEQUENCE [LARGE SCALE GENOMIC DNA]</scope>
    <source>
        <strain evidence="4 5">CC-AMO-30D</strain>
    </source>
</reference>